<dbReference type="Gene3D" id="1.20.120.520">
    <property type="entry name" value="nmb1532 protein domain like"/>
    <property type="match status" value="1"/>
</dbReference>
<keyword evidence="3" id="KW-1185">Reference proteome</keyword>
<name>A0A1H8DJ04_9ACTN</name>
<sequence>MGESEKSRLVAWNLELRAAHRRLRQALRLARESLEASDTASARADLLLYCKGFCAALDGHHVREDAGLFPELSARHPSLRPTIAKLQQDHEMIAMLLGRFDRAITSDAAPGELALHLDGLSAIMESHFRYEERELLGVLAALDLDADLHDLLGPL</sequence>
<dbReference type="EMBL" id="FOBF01000021">
    <property type="protein sequence ID" value="SEN07230.1"/>
    <property type="molecule type" value="Genomic_DNA"/>
</dbReference>
<evidence type="ECO:0000313" key="2">
    <source>
        <dbReference type="EMBL" id="SEN07230.1"/>
    </source>
</evidence>
<dbReference type="STRING" id="46177.SAMN05660976_06759"/>
<gene>
    <name evidence="2" type="ORF">SAMN05660976_06759</name>
</gene>
<evidence type="ECO:0000259" key="1">
    <source>
        <dbReference type="Pfam" id="PF01814"/>
    </source>
</evidence>
<organism evidence="2 3">
    <name type="scientific">Nonomuraea pusilla</name>
    <dbReference type="NCBI Taxonomy" id="46177"/>
    <lineage>
        <taxon>Bacteria</taxon>
        <taxon>Bacillati</taxon>
        <taxon>Actinomycetota</taxon>
        <taxon>Actinomycetes</taxon>
        <taxon>Streptosporangiales</taxon>
        <taxon>Streptosporangiaceae</taxon>
        <taxon>Nonomuraea</taxon>
    </lineage>
</organism>
<dbReference type="InterPro" id="IPR012312">
    <property type="entry name" value="Hemerythrin-like"/>
</dbReference>
<evidence type="ECO:0000313" key="3">
    <source>
        <dbReference type="Proteomes" id="UP000198953"/>
    </source>
</evidence>
<dbReference type="Pfam" id="PF01814">
    <property type="entry name" value="Hemerythrin"/>
    <property type="match status" value="1"/>
</dbReference>
<dbReference type="Proteomes" id="UP000198953">
    <property type="component" value="Unassembled WGS sequence"/>
</dbReference>
<reference evidence="2 3" key="1">
    <citation type="submission" date="2016-10" db="EMBL/GenBank/DDBJ databases">
        <authorList>
            <person name="de Groot N.N."/>
        </authorList>
    </citation>
    <scope>NUCLEOTIDE SEQUENCE [LARGE SCALE GENOMIC DNA]</scope>
    <source>
        <strain evidence="2 3">DSM 43357</strain>
    </source>
</reference>
<dbReference type="AlphaFoldDB" id="A0A1H8DJ04"/>
<dbReference type="OrthoDB" id="8225825at2"/>
<proteinExistence type="predicted"/>
<accession>A0A1H8DJ04</accession>
<dbReference type="RefSeq" id="WP_091104576.1">
    <property type="nucleotide sequence ID" value="NZ_FOBF01000021.1"/>
</dbReference>
<feature type="domain" description="Hemerythrin-like" evidence="1">
    <location>
        <begin position="16"/>
        <end position="137"/>
    </location>
</feature>
<protein>
    <submittedName>
        <fullName evidence="2">Hemerythrin HHE cation binding domain-containing protein</fullName>
    </submittedName>
</protein>